<gene>
    <name evidence="5" type="ORF">MCHLO_14036</name>
</gene>
<accession>A0ABQ0M2I7</accession>
<dbReference type="Gene3D" id="1.10.510.10">
    <property type="entry name" value="Transferase(Phosphotransferase) domain 1"/>
    <property type="match status" value="1"/>
</dbReference>
<proteinExistence type="inferred from homology"/>
<dbReference type="PANTHER" id="PTHR24347">
    <property type="entry name" value="SERINE/THREONINE-PROTEIN KINASE"/>
    <property type="match status" value="1"/>
</dbReference>
<feature type="compositionally biased region" description="Basic residues" evidence="2">
    <location>
        <begin position="520"/>
        <end position="532"/>
    </location>
</feature>
<reference evidence="5" key="1">
    <citation type="submission" date="2014-09" db="EMBL/GenBank/DDBJ databases">
        <title>Genome sequence of the luminous mushroom Mycena chlorophos for searching fungal bioluminescence genes.</title>
        <authorList>
            <person name="Tanaka Y."/>
            <person name="Kasuga D."/>
            <person name="Oba Y."/>
            <person name="Hase S."/>
            <person name="Sato K."/>
            <person name="Oba Y."/>
            <person name="Sakakibara Y."/>
        </authorList>
    </citation>
    <scope>NUCLEOTIDE SEQUENCE</scope>
</reference>
<evidence type="ECO:0000259" key="3">
    <source>
        <dbReference type="PROSITE" id="PS50006"/>
    </source>
</evidence>
<dbReference type="InterPro" id="IPR011009">
    <property type="entry name" value="Kinase-like_dom_sf"/>
</dbReference>
<feature type="compositionally biased region" description="Basic and acidic residues" evidence="2">
    <location>
        <begin position="502"/>
        <end position="519"/>
    </location>
</feature>
<dbReference type="Pfam" id="PF00069">
    <property type="entry name" value="Pkinase"/>
    <property type="match status" value="1"/>
</dbReference>
<dbReference type="SUPFAM" id="SSF49879">
    <property type="entry name" value="SMAD/FHA domain"/>
    <property type="match status" value="1"/>
</dbReference>
<dbReference type="InterPro" id="IPR008271">
    <property type="entry name" value="Ser/Thr_kinase_AS"/>
</dbReference>
<evidence type="ECO:0000256" key="2">
    <source>
        <dbReference type="SAM" id="MobiDB-lite"/>
    </source>
</evidence>
<dbReference type="Proteomes" id="UP000815677">
    <property type="component" value="Unassembled WGS sequence"/>
</dbReference>
<feature type="region of interest" description="Disordered" evidence="2">
    <location>
        <begin position="1"/>
        <end position="20"/>
    </location>
</feature>
<feature type="domain" description="Protein kinase" evidence="4">
    <location>
        <begin position="185"/>
        <end position="452"/>
    </location>
</feature>
<dbReference type="InterPro" id="IPR000253">
    <property type="entry name" value="FHA_dom"/>
</dbReference>
<feature type="compositionally biased region" description="Basic and acidic residues" evidence="2">
    <location>
        <begin position="482"/>
        <end position="492"/>
    </location>
</feature>
<dbReference type="Gene3D" id="3.30.200.20">
    <property type="entry name" value="Phosphorylase Kinase, domain 1"/>
    <property type="match status" value="1"/>
</dbReference>
<organism evidence="5 6">
    <name type="scientific">Mycena chlorophos</name>
    <name type="common">Agaric fungus</name>
    <name type="synonym">Agaricus chlorophos</name>
    <dbReference type="NCBI Taxonomy" id="658473"/>
    <lineage>
        <taxon>Eukaryota</taxon>
        <taxon>Fungi</taxon>
        <taxon>Dikarya</taxon>
        <taxon>Basidiomycota</taxon>
        <taxon>Agaricomycotina</taxon>
        <taxon>Agaricomycetes</taxon>
        <taxon>Agaricomycetidae</taxon>
        <taxon>Agaricales</taxon>
        <taxon>Marasmiineae</taxon>
        <taxon>Mycenaceae</taxon>
        <taxon>Mycena</taxon>
    </lineage>
</organism>
<dbReference type="Pfam" id="PF00498">
    <property type="entry name" value="FHA"/>
    <property type="match status" value="1"/>
</dbReference>
<dbReference type="CDD" id="cd00060">
    <property type="entry name" value="FHA"/>
    <property type="match status" value="1"/>
</dbReference>
<evidence type="ECO:0000259" key="4">
    <source>
        <dbReference type="PROSITE" id="PS50011"/>
    </source>
</evidence>
<protein>
    <submittedName>
        <fullName evidence="5">CAMK/RAD53 protein kinase</fullName>
    </submittedName>
</protein>
<dbReference type="Gene3D" id="2.60.200.20">
    <property type="match status" value="1"/>
</dbReference>
<keyword evidence="5" id="KW-0418">Kinase</keyword>
<dbReference type="GO" id="GO:0016301">
    <property type="term" value="F:kinase activity"/>
    <property type="evidence" value="ECO:0007669"/>
    <property type="project" value="UniProtKB-KW"/>
</dbReference>
<evidence type="ECO:0000313" key="5">
    <source>
        <dbReference type="EMBL" id="GAT57512.1"/>
    </source>
</evidence>
<feature type="domain" description="FHA" evidence="3">
    <location>
        <begin position="50"/>
        <end position="125"/>
    </location>
</feature>
<comment type="similarity">
    <text evidence="1">Belongs to the protein kinase superfamily. CAMK Ser/Thr protein kinase family. CHEK2 subfamily.</text>
</comment>
<dbReference type="SUPFAM" id="SSF56112">
    <property type="entry name" value="Protein kinase-like (PK-like)"/>
    <property type="match status" value="1"/>
</dbReference>
<dbReference type="InterPro" id="IPR008984">
    <property type="entry name" value="SMAD_FHA_dom_sf"/>
</dbReference>
<dbReference type="EMBL" id="DF849478">
    <property type="protein sequence ID" value="GAT57512.1"/>
    <property type="molecule type" value="Genomic_DNA"/>
</dbReference>
<dbReference type="PROSITE" id="PS50011">
    <property type="entry name" value="PROTEIN_KINASE_DOM"/>
    <property type="match status" value="1"/>
</dbReference>
<evidence type="ECO:0000256" key="1">
    <source>
        <dbReference type="ARBA" id="ARBA00005575"/>
    </source>
</evidence>
<feature type="region of interest" description="Disordered" evidence="2">
    <location>
        <begin position="475"/>
        <end position="532"/>
    </location>
</feature>
<sequence length="532" mass="60626">MDVDVFSDFSSQPAFAPPPRPRPGLLHWGFLEPINPSPRVQRIVLVAREVYVGREEFAEPPEVEVPGPREVEGGDEYTMAAVMLPCETISTHHATFFWNGKYGAAATVSLLDHSTNGTFVDGVRIGVDNFKQIYDGHEVCFGCLVPIREQPDDDYRYIFRFLFEFDGHPETLRGRRKTESLFVHYELGRFIASGAHGVIHKAANKQTGKFYAVKSTFRDPDREDASLTALASQEVVVLTNLRHHNICKLKDVFFRLDGEVVDSVLEYVDGARLDSIDNLQETHVREIAYQLCEGITYMHGRSVFHGDLKPDNVMLTRREPCTVKIVDFGMARVGTGFNIDLVTHHRWGAPEAGLQIRRMTFANTPLQNIGLWDSWALGLIIFFLLTSEPPFVKHTPPGADTPFEVGIDTIQWHLLTNNGTSDVAQDFVRSLIVVDPTARASVSGVFRTHDWFHRYKPGHLSFEGVRFRCDDPDAEREEEEREREWERERERQLQPAKRRKVVVREPPEAEKTPRREGLRPRKVKRGATRVPS</sequence>
<dbReference type="SMART" id="SM00240">
    <property type="entry name" value="FHA"/>
    <property type="match status" value="1"/>
</dbReference>
<dbReference type="InterPro" id="IPR000719">
    <property type="entry name" value="Prot_kinase_dom"/>
</dbReference>
<dbReference type="PROSITE" id="PS50006">
    <property type="entry name" value="FHA_DOMAIN"/>
    <property type="match status" value="1"/>
</dbReference>
<dbReference type="SMART" id="SM00220">
    <property type="entry name" value="S_TKc"/>
    <property type="match status" value="1"/>
</dbReference>
<evidence type="ECO:0000313" key="6">
    <source>
        <dbReference type="Proteomes" id="UP000815677"/>
    </source>
</evidence>
<name>A0ABQ0M2I7_MYCCL</name>
<keyword evidence="6" id="KW-1185">Reference proteome</keyword>
<keyword evidence="5" id="KW-0808">Transferase</keyword>
<dbReference type="PROSITE" id="PS00108">
    <property type="entry name" value="PROTEIN_KINASE_ST"/>
    <property type="match status" value="1"/>
</dbReference>